<dbReference type="GO" id="GO:0016020">
    <property type="term" value="C:membrane"/>
    <property type="evidence" value="ECO:0007669"/>
    <property type="project" value="TreeGrafter"/>
</dbReference>
<name>A0A6P1W455_9BACT</name>
<dbReference type="SUPFAM" id="SSF53474">
    <property type="entry name" value="alpha/beta-Hydrolases"/>
    <property type="match status" value="1"/>
</dbReference>
<dbReference type="Pfam" id="PF12697">
    <property type="entry name" value="Abhydrolase_6"/>
    <property type="match status" value="1"/>
</dbReference>
<evidence type="ECO:0000313" key="3">
    <source>
        <dbReference type="Proteomes" id="UP000464577"/>
    </source>
</evidence>
<dbReference type="PANTHER" id="PTHR43798:SF33">
    <property type="entry name" value="HYDROLASE, PUTATIVE (AFU_ORTHOLOGUE AFUA_2G14860)-RELATED"/>
    <property type="match status" value="1"/>
</dbReference>
<reference evidence="2 3" key="1">
    <citation type="submission" date="2019-11" db="EMBL/GenBank/DDBJ databases">
        <title>Spirosoma endbachense sp. nov., isolated from a natural salt meadow.</title>
        <authorList>
            <person name="Rojas J."/>
            <person name="Ambika Manirajan B."/>
            <person name="Ratering S."/>
            <person name="Suarez C."/>
            <person name="Geissler-Plaum R."/>
            <person name="Schnell S."/>
        </authorList>
    </citation>
    <scope>NUCLEOTIDE SEQUENCE [LARGE SCALE GENOMIC DNA]</scope>
    <source>
        <strain evidence="2 3">I-24</strain>
    </source>
</reference>
<keyword evidence="3" id="KW-1185">Reference proteome</keyword>
<dbReference type="RefSeq" id="WP_162390188.1">
    <property type="nucleotide sequence ID" value="NZ_CP045997.1"/>
</dbReference>
<protein>
    <submittedName>
        <fullName evidence="2">Alpha/beta fold hydrolase</fullName>
    </submittedName>
</protein>
<sequence length="300" mass="33973">MKRSTSWWAYIFRRRQLLLMLVLLMALLPQCVSIRMSDRKIDDYFANRPVKPTFETIKVNERSIHYALIGADTLPTVLFIHGSPGSWDAFISFFADSSLYNRAQLLSVDRPGFGKSDLGEPERSLSAQAADIAPLLRRNRSNRKPILVGHSLGGPVAVRLAMDYPEQVGGLILVAPSIDPELEKKEWYRSIGTVFPFRQWLPTELDVSNQEIIPLKAELQKMVPLWTTIRIPVIVIQGDDDPLVPPGNAAFAKRMLTNAPVTIQMIPSMNHFIPWRRPDLIREAILHQLTNNQQTNASIN</sequence>
<feature type="domain" description="AB hydrolase-1" evidence="1">
    <location>
        <begin position="77"/>
        <end position="283"/>
    </location>
</feature>
<dbReference type="GO" id="GO:0016787">
    <property type="term" value="F:hydrolase activity"/>
    <property type="evidence" value="ECO:0007669"/>
    <property type="project" value="UniProtKB-KW"/>
</dbReference>
<accession>A0A6P1W455</accession>
<keyword evidence="2" id="KW-0378">Hydrolase</keyword>
<dbReference type="InterPro" id="IPR050266">
    <property type="entry name" value="AB_hydrolase_sf"/>
</dbReference>
<dbReference type="Proteomes" id="UP000464577">
    <property type="component" value="Chromosome"/>
</dbReference>
<evidence type="ECO:0000313" key="2">
    <source>
        <dbReference type="EMBL" id="QHV99795.1"/>
    </source>
</evidence>
<dbReference type="PANTHER" id="PTHR43798">
    <property type="entry name" value="MONOACYLGLYCEROL LIPASE"/>
    <property type="match status" value="1"/>
</dbReference>
<dbReference type="Gene3D" id="3.40.50.1820">
    <property type="entry name" value="alpha/beta hydrolase"/>
    <property type="match status" value="1"/>
</dbReference>
<proteinExistence type="predicted"/>
<dbReference type="KEGG" id="senf:GJR95_34410"/>
<organism evidence="2 3">
    <name type="scientific">Spirosoma endbachense</name>
    <dbReference type="NCBI Taxonomy" id="2666025"/>
    <lineage>
        <taxon>Bacteria</taxon>
        <taxon>Pseudomonadati</taxon>
        <taxon>Bacteroidota</taxon>
        <taxon>Cytophagia</taxon>
        <taxon>Cytophagales</taxon>
        <taxon>Cytophagaceae</taxon>
        <taxon>Spirosoma</taxon>
    </lineage>
</organism>
<dbReference type="InterPro" id="IPR029058">
    <property type="entry name" value="AB_hydrolase_fold"/>
</dbReference>
<dbReference type="InterPro" id="IPR000073">
    <property type="entry name" value="AB_hydrolase_1"/>
</dbReference>
<dbReference type="AlphaFoldDB" id="A0A6P1W455"/>
<gene>
    <name evidence="2" type="ORF">GJR95_34410</name>
</gene>
<evidence type="ECO:0000259" key="1">
    <source>
        <dbReference type="Pfam" id="PF12697"/>
    </source>
</evidence>
<dbReference type="EMBL" id="CP045997">
    <property type="protein sequence ID" value="QHV99795.1"/>
    <property type="molecule type" value="Genomic_DNA"/>
</dbReference>
<dbReference type="PRINTS" id="PR00111">
    <property type="entry name" value="ABHYDROLASE"/>
</dbReference>